<dbReference type="Proteomes" id="UP001218579">
    <property type="component" value="Unassembled WGS sequence"/>
</dbReference>
<keyword evidence="1" id="KW-0694">RNA-binding</keyword>
<comment type="caution">
    <text evidence="2">The sequence shown here is derived from an EMBL/GenBank/DDBJ whole genome shotgun (WGS) entry which is preliminary data.</text>
</comment>
<dbReference type="PROSITE" id="PS50889">
    <property type="entry name" value="S4"/>
    <property type="match status" value="1"/>
</dbReference>
<name>A0ABT5HGQ1_9CAUL</name>
<dbReference type="RefSeq" id="WP_272743732.1">
    <property type="nucleotide sequence ID" value="NZ_JAQQKV010000001.1"/>
</dbReference>
<dbReference type="InterPro" id="IPR036986">
    <property type="entry name" value="S4_RNA-bd_sf"/>
</dbReference>
<dbReference type="CDD" id="cd00165">
    <property type="entry name" value="S4"/>
    <property type="match status" value="1"/>
</dbReference>
<keyword evidence="3" id="KW-1185">Reference proteome</keyword>
<reference evidence="2 3" key="1">
    <citation type="submission" date="2023-01" db="EMBL/GenBank/DDBJ databases">
        <title>Novel species of the genus Asticcacaulis isolated from rivers.</title>
        <authorList>
            <person name="Lu H."/>
        </authorList>
    </citation>
    <scope>NUCLEOTIDE SEQUENCE [LARGE SCALE GENOMIC DNA]</scope>
    <source>
        <strain evidence="2 3">LKC15W</strain>
    </source>
</reference>
<gene>
    <name evidence="2" type="ORF">PQU98_04745</name>
</gene>
<proteinExistence type="predicted"/>
<sequence>MSADLLQSCRIDVWLWRARFFKTRTLSAKFCETGHIRLIRLGHTQRVNKAGAFVKPDDQLVFALGTRLIDITVLDMGERRGPASEARTLYRPNMAEAGWP</sequence>
<evidence type="ECO:0000256" key="1">
    <source>
        <dbReference type="PROSITE-ProRule" id="PRU00182"/>
    </source>
</evidence>
<dbReference type="Gene3D" id="3.10.290.10">
    <property type="entry name" value="RNA-binding S4 domain"/>
    <property type="match status" value="1"/>
</dbReference>
<organism evidence="2 3">
    <name type="scientific">Asticcacaulis machinosus</name>
    <dbReference type="NCBI Taxonomy" id="2984211"/>
    <lineage>
        <taxon>Bacteria</taxon>
        <taxon>Pseudomonadati</taxon>
        <taxon>Pseudomonadota</taxon>
        <taxon>Alphaproteobacteria</taxon>
        <taxon>Caulobacterales</taxon>
        <taxon>Caulobacteraceae</taxon>
        <taxon>Asticcacaulis</taxon>
    </lineage>
</organism>
<dbReference type="EMBL" id="JAQQKV010000001">
    <property type="protein sequence ID" value="MDC7675424.1"/>
    <property type="molecule type" value="Genomic_DNA"/>
</dbReference>
<accession>A0ABT5HGQ1</accession>
<evidence type="ECO:0000313" key="3">
    <source>
        <dbReference type="Proteomes" id="UP001218579"/>
    </source>
</evidence>
<dbReference type="SUPFAM" id="SSF55174">
    <property type="entry name" value="Alpha-L RNA-binding motif"/>
    <property type="match status" value="1"/>
</dbReference>
<evidence type="ECO:0000313" key="2">
    <source>
        <dbReference type="EMBL" id="MDC7675424.1"/>
    </source>
</evidence>
<protein>
    <submittedName>
        <fullName evidence="2">RNA-binding S4 domain-containing protein</fullName>
    </submittedName>
</protein>